<sequence length="69" mass="7626">MFSSPVGIAIEPTIREREKSTSCDCHHLTLRVALNVIFMLYGSGLDFSATLNPDVHLSRVVKPSEDGHE</sequence>
<comment type="caution">
    <text evidence="1">The sequence shown here is derived from an EMBL/GenBank/DDBJ whole genome shotgun (WGS) entry which is preliminary data.</text>
</comment>
<dbReference type="EMBL" id="CAFZ01000272">
    <property type="protein sequence ID" value="CCA74024.1"/>
    <property type="molecule type" value="Genomic_DNA"/>
</dbReference>
<gene>
    <name evidence="1" type="ORF">PIIN_07978</name>
</gene>
<proteinExistence type="predicted"/>
<name>G4TRT1_SERID</name>
<protein>
    <submittedName>
        <fullName evidence="1">Uncharacterized protein</fullName>
    </submittedName>
</protein>
<evidence type="ECO:0000313" key="2">
    <source>
        <dbReference type="Proteomes" id="UP000007148"/>
    </source>
</evidence>
<dbReference type="AlphaFoldDB" id="G4TRT1"/>
<reference evidence="1 2" key="1">
    <citation type="journal article" date="2011" name="PLoS Pathog.">
        <title>Endophytic Life Strategies Decoded by Genome and Transcriptome Analyses of the Mutualistic Root Symbiont Piriformospora indica.</title>
        <authorList>
            <person name="Zuccaro A."/>
            <person name="Lahrmann U."/>
            <person name="Guldener U."/>
            <person name="Langen G."/>
            <person name="Pfiffi S."/>
            <person name="Biedenkopf D."/>
            <person name="Wong P."/>
            <person name="Samans B."/>
            <person name="Grimm C."/>
            <person name="Basiewicz M."/>
            <person name="Murat C."/>
            <person name="Martin F."/>
            <person name="Kogel K.H."/>
        </authorList>
    </citation>
    <scope>NUCLEOTIDE SEQUENCE [LARGE SCALE GENOMIC DNA]</scope>
    <source>
        <strain evidence="1 2">DSM 11827</strain>
    </source>
</reference>
<evidence type="ECO:0000313" key="1">
    <source>
        <dbReference type="EMBL" id="CCA74024.1"/>
    </source>
</evidence>
<accession>G4TRT1</accession>
<dbReference type="Proteomes" id="UP000007148">
    <property type="component" value="Unassembled WGS sequence"/>
</dbReference>
<dbReference type="HOGENOM" id="CLU_2776845_0_0_1"/>
<keyword evidence="2" id="KW-1185">Reference proteome</keyword>
<dbReference type="InParanoid" id="G4TRT1"/>
<organism evidence="1 2">
    <name type="scientific">Serendipita indica (strain DSM 11827)</name>
    <name type="common">Root endophyte fungus</name>
    <name type="synonym">Piriformospora indica</name>
    <dbReference type="NCBI Taxonomy" id="1109443"/>
    <lineage>
        <taxon>Eukaryota</taxon>
        <taxon>Fungi</taxon>
        <taxon>Dikarya</taxon>
        <taxon>Basidiomycota</taxon>
        <taxon>Agaricomycotina</taxon>
        <taxon>Agaricomycetes</taxon>
        <taxon>Sebacinales</taxon>
        <taxon>Serendipitaceae</taxon>
        <taxon>Serendipita</taxon>
    </lineage>
</organism>